<name>F5Z8J8_ALTNA</name>
<accession>F5Z8J8</accession>
<keyword evidence="8" id="KW-0288">FMN</keyword>
<keyword evidence="7 8" id="KW-0472">Membrane</keyword>
<keyword evidence="8" id="KW-0479">Metal-binding</keyword>
<evidence type="ECO:0000256" key="2">
    <source>
        <dbReference type="ARBA" id="ARBA00022448"/>
    </source>
</evidence>
<dbReference type="OrthoDB" id="9788328at2"/>
<dbReference type="PANTHER" id="PTHR36964:SF1">
    <property type="entry name" value="PROTEIN-METHIONINE-SULFOXIDE REDUCTASE HEME-BINDING SUBUNIT MSRQ"/>
    <property type="match status" value="1"/>
</dbReference>
<feature type="transmembrane region" description="Helical" evidence="8">
    <location>
        <begin position="87"/>
        <end position="105"/>
    </location>
</feature>
<dbReference type="GO" id="GO:0005886">
    <property type="term" value="C:plasma membrane"/>
    <property type="evidence" value="ECO:0007669"/>
    <property type="project" value="UniProtKB-SubCell"/>
</dbReference>
<comment type="subunit">
    <text evidence="8">Heterodimer of a catalytic subunit (MsrP) and a heme-binding subunit (MsrQ).</text>
</comment>
<evidence type="ECO:0000256" key="6">
    <source>
        <dbReference type="ARBA" id="ARBA00023004"/>
    </source>
</evidence>
<dbReference type="eggNOG" id="COG2717">
    <property type="taxonomic scope" value="Bacteria"/>
</dbReference>
<dbReference type="GO" id="GO:0010181">
    <property type="term" value="F:FMN binding"/>
    <property type="evidence" value="ECO:0007669"/>
    <property type="project" value="UniProtKB-UniRule"/>
</dbReference>
<keyword evidence="6 8" id="KW-0408">Iron</keyword>
<evidence type="ECO:0000256" key="5">
    <source>
        <dbReference type="ARBA" id="ARBA00022989"/>
    </source>
</evidence>
<feature type="domain" description="Ferric oxidoreductase" evidence="9">
    <location>
        <begin position="54"/>
        <end position="167"/>
    </location>
</feature>
<feature type="transmembrane region" description="Helical" evidence="8">
    <location>
        <begin position="57"/>
        <end position="75"/>
    </location>
</feature>
<dbReference type="RefSeq" id="WP_013784327.1">
    <property type="nucleotide sequence ID" value="NC_015554.1"/>
</dbReference>
<dbReference type="GO" id="GO:0030091">
    <property type="term" value="P:protein repair"/>
    <property type="evidence" value="ECO:0007669"/>
    <property type="project" value="UniProtKB-UniRule"/>
</dbReference>
<evidence type="ECO:0000256" key="8">
    <source>
        <dbReference type="HAMAP-Rule" id="MF_01207"/>
    </source>
</evidence>
<dbReference type="Pfam" id="PF01794">
    <property type="entry name" value="Ferric_reduct"/>
    <property type="match status" value="1"/>
</dbReference>
<comment type="function">
    <text evidence="8">Part of the MsrPQ system that repairs oxidized periplasmic proteins containing methionine sulfoxide residues (Met-O), using respiratory chain electrons. Thus protects these proteins from oxidative-stress damage caused by reactive species of oxygen and chlorine generated by the host defense mechanisms. MsrPQ is essential for the maintenance of envelope integrity under bleach stress, rescuing a wide series of structurally unrelated periplasmic proteins from methionine oxidation. MsrQ provides electrons for reduction to the reductase catalytic subunit MsrP, using the quinone pool of the respiratory chain.</text>
</comment>
<keyword evidence="8" id="KW-0997">Cell inner membrane</keyword>
<feature type="transmembrane region" description="Helical" evidence="8">
    <location>
        <begin position="155"/>
        <end position="171"/>
    </location>
</feature>
<dbReference type="HAMAP" id="MF_01207">
    <property type="entry name" value="MsrQ"/>
    <property type="match status" value="1"/>
</dbReference>
<dbReference type="HOGENOM" id="CLU_080662_0_1_6"/>
<dbReference type="GO" id="GO:0016679">
    <property type="term" value="F:oxidoreductase activity, acting on diphenols and related substances as donors"/>
    <property type="evidence" value="ECO:0007669"/>
    <property type="project" value="TreeGrafter"/>
</dbReference>
<dbReference type="Proteomes" id="UP000000683">
    <property type="component" value="Chromosome"/>
</dbReference>
<comment type="cofactor">
    <cofactor evidence="8">
        <name>FMN</name>
        <dbReference type="ChEBI" id="CHEBI:58210"/>
    </cofactor>
    <text evidence="8">Binds 1 FMN per subunit.</text>
</comment>
<evidence type="ECO:0000259" key="9">
    <source>
        <dbReference type="Pfam" id="PF01794"/>
    </source>
</evidence>
<organism evidence="10 11">
    <name type="scientific">Alteromonas naphthalenivorans</name>
    <dbReference type="NCBI Taxonomy" id="715451"/>
    <lineage>
        <taxon>Bacteria</taxon>
        <taxon>Pseudomonadati</taxon>
        <taxon>Pseudomonadota</taxon>
        <taxon>Gammaproteobacteria</taxon>
        <taxon>Alteromonadales</taxon>
        <taxon>Alteromonadaceae</taxon>
        <taxon>Alteromonas/Salinimonas group</taxon>
        <taxon>Alteromonas</taxon>
    </lineage>
</organism>
<dbReference type="GO" id="GO:0046872">
    <property type="term" value="F:metal ion binding"/>
    <property type="evidence" value="ECO:0007669"/>
    <property type="project" value="UniProtKB-KW"/>
</dbReference>
<keyword evidence="3 8" id="KW-0349">Heme</keyword>
<keyword evidence="2 8" id="KW-0813">Transport</keyword>
<evidence type="ECO:0000313" key="11">
    <source>
        <dbReference type="Proteomes" id="UP000000683"/>
    </source>
</evidence>
<evidence type="ECO:0000256" key="3">
    <source>
        <dbReference type="ARBA" id="ARBA00022617"/>
    </source>
</evidence>
<dbReference type="KEGG" id="alt:ambt_09325"/>
<gene>
    <name evidence="8" type="primary">msrQ</name>
    <name evidence="10" type="ordered locus">ambt_09325</name>
</gene>
<reference evidence="10 11" key="1">
    <citation type="journal article" date="2011" name="J. Bacteriol.">
        <title>Complete genome sequence of the polycyclic aromatic hydrocarbon-degrading bacterium Alteromonas sp. strain SN2.</title>
        <authorList>
            <person name="Jin H.M."/>
            <person name="Jeong H."/>
            <person name="Moon E.J."/>
            <person name="Math R.K."/>
            <person name="Lee K."/>
            <person name="Kim H.J."/>
            <person name="Jeon C.O."/>
            <person name="Oh T.K."/>
            <person name="Kim J.F."/>
        </authorList>
    </citation>
    <scope>NUCLEOTIDE SEQUENCE [LARGE SCALE GENOMIC DNA]</scope>
    <source>
        <strain evidence="11">JCM 17741 / KACC 18427 / KCTC 11700BP / SN2</strain>
    </source>
</reference>
<evidence type="ECO:0000313" key="10">
    <source>
        <dbReference type="EMBL" id="AEF03391.1"/>
    </source>
</evidence>
<keyword evidence="4 8" id="KW-0812">Transmembrane</keyword>
<evidence type="ECO:0000256" key="1">
    <source>
        <dbReference type="ARBA" id="ARBA00004141"/>
    </source>
</evidence>
<keyword evidence="8" id="KW-1003">Cell membrane</keyword>
<dbReference type="EMBL" id="CP002339">
    <property type="protein sequence ID" value="AEF03391.1"/>
    <property type="molecule type" value="Genomic_DNA"/>
</dbReference>
<dbReference type="PANTHER" id="PTHR36964">
    <property type="entry name" value="PROTEIN-METHIONINE-SULFOXIDE REDUCTASE HEME-BINDING SUBUNIT MSRQ"/>
    <property type="match status" value="1"/>
</dbReference>
<comment type="similarity">
    <text evidence="8">Belongs to the MsrQ family.</text>
</comment>
<comment type="subcellular location">
    <subcellularLocation>
        <location evidence="8">Cell inner membrane</location>
        <topology evidence="8">Multi-pass membrane protein</topology>
    </subcellularLocation>
    <subcellularLocation>
        <location evidence="1">Membrane</location>
        <topology evidence="1">Multi-pass membrane protein</topology>
    </subcellularLocation>
</comment>
<proteinExistence type="inferred from homology"/>
<keyword evidence="8" id="KW-0249">Electron transport</keyword>
<keyword evidence="11" id="KW-1185">Reference proteome</keyword>
<dbReference type="GO" id="GO:0020037">
    <property type="term" value="F:heme binding"/>
    <property type="evidence" value="ECO:0007669"/>
    <property type="project" value="UniProtKB-UniRule"/>
</dbReference>
<keyword evidence="8" id="KW-0285">Flavoprotein</keyword>
<sequence length="220" mass="25332">MKIFKKPVRVSNLTRRSLKGIIHLLALGYLVGLFYAGVTDNLGPDPVDTLLNETGIWAIHLLLITLMLSPLAKILPSPEPIKFRRMLGIYSFVYALSHFATYILFELQLDMGLIATELVKRPYIVVGLTALVLLFVLTVTSFQKIRRSMGKRWQHLHNSIYLIVPLALLHFSWSQKTLLQEPIWYWLFAFVLLFNRIKGLVTTARKKHARNKNRKHAVQT</sequence>
<feature type="transmembrane region" description="Helical" evidence="8">
    <location>
        <begin position="125"/>
        <end position="143"/>
    </location>
</feature>
<comment type="cofactor">
    <cofactor evidence="8">
        <name>heme b</name>
        <dbReference type="ChEBI" id="CHEBI:60344"/>
    </cofactor>
    <text evidence="8">Binds 1 heme b (iron(II)-protoporphyrin IX) group per subunit.</text>
</comment>
<evidence type="ECO:0000256" key="4">
    <source>
        <dbReference type="ARBA" id="ARBA00022692"/>
    </source>
</evidence>
<evidence type="ECO:0000256" key="7">
    <source>
        <dbReference type="ARBA" id="ARBA00023136"/>
    </source>
</evidence>
<protein>
    <recommendedName>
        <fullName evidence="8">Protein-methionine-sulfoxide reductase heme-binding subunit MsrQ</fullName>
    </recommendedName>
    <alternativeName>
        <fullName evidence="8">Flavocytochrome MsrQ</fullName>
    </alternativeName>
</protein>
<dbReference type="InterPro" id="IPR022837">
    <property type="entry name" value="MsrQ-like"/>
</dbReference>
<feature type="transmembrane region" description="Helical" evidence="8">
    <location>
        <begin position="20"/>
        <end position="37"/>
    </location>
</feature>
<dbReference type="GO" id="GO:0009055">
    <property type="term" value="F:electron transfer activity"/>
    <property type="evidence" value="ECO:0007669"/>
    <property type="project" value="UniProtKB-UniRule"/>
</dbReference>
<dbReference type="AlphaFoldDB" id="F5Z8J8"/>
<dbReference type="InterPro" id="IPR013130">
    <property type="entry name" value="Fe3_Rdtase_TM_dom"/>
</dbReference>
<feature type="transmembrane region" description="Helical" evidence="8">
    <location>
        <begin position="183"/>
        <end position="204"/>
    </location>
</feature>
<keyword evidence="5 8" id="KW-1133">Transmembrane helix</keyword>